<evidence type="ECO:0000256" key="2">
    <source>
        <dbReference type="SAM" id="SignalP"/>
    </source>
</evidence>
<proteinExistence type="predicted"/>
<comment type="caution">
    <text evidence="3">The sequence shown here is derived from an EMBL/GenBank/DDBJ whole genome shotgun (WGS) entry which is preliminary data.</text>
</comment>
<protein>
    <recommendedName>
        <fullName evidence="5">Lipoprotein</fullName>
    </recommendedName>
</protein>
<gene>
    <name evidence="3" type="ORF">GCM10010492_57690</name>
</gene>
<evidence type="ECO:0000313" key="4">
    <source>
        <dbReference type="Proteomes" id="UP001500416"/>
    </source>
</evidence>
<evidence type="ECO:0008006" key="5">
    <source>
        <dbReference type="Google" id="ProtNLM"/>
    </source>
</evidence>
<dbReference type="Proteomes" id="UP001500416">
    <property type="component" value="Unassembled WGS sequence"/>
</dbReference>
<reference evidence="3 4" key="1">
    <citation type="journal article" date="2019" name="Int. J. Syst. Evol. Microbiol.">
        <title>The Global Catalogue of Microorganisms (GCM) 10K type strain sequencing project: providing services to taxonomists for standard genome sequencing and annotation.</title>
        <authorList>
            <consortium name="The Broad Institute Genomics Platform"/>
            <consortium name="The Broad Institute Genome Sequencing Center for Infectious Disease"/>
            <person name="Wu L."/>
            <person name="Ma J."/>
        </authorList>
    </citation>
    <scope>NUCLEOTIDE SEQUENCE [LARGE SCALE GENOMIC DNA]</scope>
    <source>
        <strain evidence="3 4">JCM 3380</strain>
    </source>
</reference>
<keyword evidence="4" id="KW-1185">Reference proteome</keyword>
<organism evidence="3 4">
    <name type="scientific">Saccharothrix mutabilis subsp. mutabilis</name>
    <dbReference type="NCBI Taxonomy" id="66855"/>
    <lineage>
        <taxon>Bacteria</taxon>
        <taxon>Bacillati</taxon>
        <taxon>Actinomycetota</taxon>
        <taxon>Actinomycetes</taxon>
        <taxon>Pseudonocardiales</taxon>
        <taxon>Pseudonocardiaceae</taxon>
        <taxon>Saccharothrix</taxon>
    </lineage>
</organism>
<feature type="region of interest" description="Disordered" evidence="1">
    <location>
        <begin position="42"/>
        <end position="65"/>
    </location>
</feature>
<feature type="chain" id="PRO_5047433785" description="Lipoprotein" evidence="2">
    <location>
        <begin position="24"/>
        <end position="144"/>
    </location>
</feature>
<evidence type="ECO:0000313" key="3">
    <source>
        <dbReference type="EMBL" id="GAA0250026.1"/>
    </source>
</evidence>
<dbReference type="EMBL" id="BAAABU010000017">
    <property type="protein sequence ID" value="GAA0250026.1"/>
    <property type="molecule type" value="Genomic_DNA"/>
</dbReference>
<name>A0ABN0UGQ3_9PSEU</name>
<accession>A0ABN0UGQ3</accession>
<dbReference type="PROSITE" id="PS51257">
    <property type="entry name" value="PROKAR_LIPOPROTEIN"/>
    <property type="match status" value="1"/>
</dbReference>
<feature type="compositionally biased region" description="Basic residues" evidence="1">
    <location>
        <begin position="54"/>
        <end position="65"/>
    </location>
</feature>
<feature type="signal peptide" evidence="2">
    <location>
        <begin position="1"/>
        <end position="23"/>
    </location>
</feature>
<sequence>MLCAMNKKVTSVLLALGCAASLAACSSSDDKFVEELKAAGFSNVGEPRSESDSKKKKSKKVGKRTVKTSDKVLEATVRVKGCDLEFEKVAGQSGYWLDELHVNGQEPDWPGYPENLKQADVVALLAGNQPKPDGFKDCYKPNEA</sequence>
<evidence type="ECO:0000256" key="1">
    <source>
        <dbReference type="SAM" id="MobiDB-lite"/>
    </source>
</evidence>
<keyword evidence="2" id="KW-0732">Signal</keyword>